<dbReference type="RefSeq" id="WP_273598262.1">
    <property type="nucleotide sequence ID" value="NZ_JAQQXS010000021.1"/>
</dbReference>
<gene>
    <name evidence="1" type="ORF">PRZ01_18180</name>
</gene>
<dbReference type="EMBL" id="JAQQXS010000021">
    <property type="protein sequence ID" value="MDC8787123.1"/>
    <property type="molecule type" value="Genomic_DNA"/>
</dbReference>
<organism evidence="1 2">
    <name type="scientific">Roseateles koreensis</name>
    <dbReference type="NCBI Taxonomy" id="2987526"/>
    <lineage>
        <taxon>Bacteria</taxon>
        <taxon>Pseudomonadati</taxon>
        <taxon>Pseudomonadota</taxon>
        <taxon>Betaproteobacteria</taxon>
        <taxon>Burkholderiales</taxon>
        <taxon>Sphaerotilaceae</taxon>
        <taxon>Roseateles</taxon>
    </lineage>
</organism>
<sequence>MATYYQQQGGYLFYRDSATEATAALNVAIADYNATHYAVVDAAKSLFNLRKQVGEILVPHAAEFVDQIHDAPTEIRDVFTKFAHEFSAFSNVGHVVSKQIEQASFNNGRGEFVVAGASSVLGAGVALGGPPAAIAIATTFGTASTGAAISSLYGLALTNATMAWLGGGAIAAGGGGMAAGTAQLALAAPVGLGVAGAGITLSAGYHLYKNFKVARTARTRIESLAESKRLLDIARHQISEMLAATTSHASGLRILLTQFKEQVLPSISFRDWTGTQQAAVQSLTTHVQSLTWLLGWTLEKHDA</sequence>
<proteinExistence type="predicted"/>
<protein>
    <submittedName>
        <fullName evidence="1">Uncharacterized protein</fullName>
    </submittedName>
</protein>
<evidence type="ECO:0000313" key="1">
    <source>
        <dbReference type="EMBL" id="MDC8787123.1"/>
    </source>
</evidence>
<reference evidence="1 2" key="1">
    <citation type="submission" date="2022-10" db="EMBL/GenBank/DDBJ databases">
        <title>paucibacter sp. hw8 Genome sequencing.</title>
        <authorList>
            <person name="Park S."/>
        </authorList>
    </citation>
    <scope>NUCLEOTIDE SEQUENCE [LARGE SCALE GENOMIC DNA]</scope>
    <source>
        <strain evidence="2">hw8</strain>
    </source>
</reference>
<dbReference type="Proteomes" id="UP001219862">
    <property type="component" value="Unassembled WGS sequence"/>
</dbReference>
<keyword evidence="2" id="KW-1185">Reference proteome</keyword>
<evidence type="ECO:0000313" key="2">
    <source>
        <dbReference type="Proteomes" id="UP001219862"/>
    </source>
</evidence>
<comment type="caution">
    <text evidence="1">The sequence shown here is derived from an EMBL/GenBank/DDBJ whole genome shotgun (WGS) entry which is preliminary data.</text>
</comment>
<accession>A0ABT5KW09</accession>
<name>A0ABT5KW09_9BURK</name>